<evidence type="ECO:0000313" key="2">
    <source>
        <dbReference type="EMBL" id="QJA67856.1"/>
    </source>
</evidence>
<organism evidence="1">
    <name type="scientific">viral metagenome</name>
    <dbReference type="NCBI Taxonomy" id="1070528"/>
    <lineage>
        <taxon>unclassified sequences</taxon>
        <taxon>metagenomes</taxon>
        <taxon>organismal metagenomes</taxon>
    </lineage>
</organism>
<sequence>MSFDAVKCTVEYKDGWYYITMTIRYLDGNGNLIGMAPVSASVEKGTPAEMRTQLVAILKPLIDNIVDRLKDGQLGKLDLVDNITAQVNTYLATKT</sequence>
<proteinExistence type="predicted"/>
<evidence type="ECO:0000313" key="1">
    <source>
        <dbReference type="EMBL" id="QJA44071.1"/>
    </source>
</evidence>
<protein>
    <submittedName>
        <fullName evidence="1">Uncharacterized protein</fullName>
    </submittedName>
</protein>
<evidence type="ECO:0000313" key="4">
    <source>
        <dbReference type="EMBL" id="QJI04607.1"/>
    </source>
</evidence>
<gene>
    <name evidence="4" type="ORF">MM415A00093_0100</name>
    <name evidence="2" type="ORF">MM415B00143_0007</name>
    <name evidence="1" type="ORF">TM448A00087_0004</name>
    <name evidence="3" type="ORF">TM448B00099_0088</name>
</gene>
<dbReference type="AlphaFoldDB" id="A0A6H1Z9E7"/>
<accession>A0A6H1Z9E7</accession>
<name>A0A6H1Z9E7_9ZZZZ</name>
<reference evidence="1" key="1">
    <citation type="submission" date="2020-03" db="EMBL/GenBank/DDBJ databases">
        <title>The deep terrestrial virosphere.</title>
        <authorList>
            <person name="Holmfeldt K."/>
            <person name="Nilsson E."/>
            <person name="Simone D."/>
            <person name="Lopez-Fernandez M."/>
            <person name="Wu X."/>
            <person name="de Brujin I."/>
            <person name="Lundin D."/>
            <person name="Andersson A."/>
            <person name="Bertilsson S."/>
            <person name="Dopson M."/>
        </authorList>
    </citation>
    <scope>NUCLEOTIDE SEQUENCE</scope>
    <source>
        <strain evidence="4">MM415A00093</strain>
        <strain evidence="2">MM415B00143</strain>
        <strain evidence="1">TM448A00087</strain>
        <strain evidence="3">TM448B00099</strain>
    </source>
</reference>
<dbReference type="EMBL" id="MT144589">
    <property type="protein sequence ID" value="QJH93612.1"/>
    <property type="molecule type" value="Genomic_DNA"/>
</dbReference>
<evidence type="ECO:0000313" key="3">
    <source>
        <dbReference type="EMBL" id="QJH93612.1"/>
    </source>
</evidence>
<dbReference type="EMBL" id="MT145187">
    <property type="protein sequence ID" value="QJI04607.1"/>
    <property type="molecule type" value="Genomic_DNA"/>
</dbReference>
<dbReference type="EMBL" id="MT143973">
    <property type="protein sequence ID" value="QJA44071.1"/>
    <property type="molecule type" value="Genomic_DNA"/>
</dbReference>
<dbReference type="EMBL" id="MT141577">
    <property type="protein sequence ID" value="QJA67856.1"/>
    <property type="molecule type" value="Genomic_DNA"/>
</dbReference>